<dbReference type="InterPro" id="IPR007484">
    <property type="entry name" value="Peptidase_M28"/>
</dbReference>
<evidence type="ECO:0000313" key="6">
    <source>
        <dbReference type="Proteomes" id="UP000724874"/>
    </source>
</evidence>
<name>A0A9P5P1X3_GYMJU</name>
<dbReference type="GO" id="GO:0006508">
    <property type="term" value="P:proteolysis"/>
    <property type="evidence" value="ECO:0007669"/>
    <property type="project" value="UniProtKB-KW"/>
</dbReference>
<dbReference type="InterPro" id="IPR037457">
    <property type="entry name" value="M28_QC"/>
</dbReference>
<reference evidence="5" key="1">
    <citation type="submission" date="2020-11" db="EMBL/GenBank/DDBJ databases">
        <authorList>
            <consortium name="DOE Joint Genome Institute"/>
            <person name="Ahrendt S."/>
            <person name="Riley R."/>
            <person name="Andreopoulos W."/>
            <person name="LaButti K."/>
            <person name="Pangilinan J."/>
            <person name="Ruiz-duenas F.J."/>
            <person name="Barrasa J.M."/>
            <person name="Sanchez-Garcia M."/>
            <person name="Camarero S."/>
            <person name="Miyauchi S."/>
            <person name="Serrano A."/>
            <person name="Linde D."/>
            <person name="Babiker R."/>
            <person name="Drula E."/>
            <person name="Ayuso-Fernandez I."/>
            <person name="Pacheco R."/>
            <person name="Padilla G."/>
            <person name="Ferreira P."/>
            <person name="Barriuso J."/>
            <person name="Kellner H."/>
            <person name="Castanera R."/>
            <person name="Alfaro M."/>
            <person name="Ramirez L."/>
            <person name="Pisabarro A.G."/>
            <person name="Kuo A."/>
            <person name="Tritt A."/>
            <person name="Lipzen A."/>
            <person name="He G."/>
            <person name="Yan M."/>
            <person name="Ng V."/>
            <person name="Cullen D."/>
            <person name="Martin F."/>
            <person name="Rosso M.-N."/>
            <person name="Henrissat B."/>
            <person name="Hibbett D."/>
            <person name="Martinez A.T."/>
            <person name="Grigoriev I.V."/>
        </authorList>
    </citation>
    <scope>NUCLEOTIDE SEQUENCE</scope>
    <source>
        <strain evidence="5">AH 44721</strain>
    </source>
</reference>
<feature type="domain" description="Peptidase M28" evidence="4">
    <location>
        <begin position="125"/>
        <end position="374"/>
    </location>
</feature>
<keyword evidence="1" id="KW-0808">Transferase</keyword>
<protein>
    <recommendedName>
        <fullName evidence="3">Peptide hydrolase</fullName>
        <ecNumber evidence="3">3.4.-.-</ecNumber>
    </recommendedName>
</protein>
<dbReference type="CDD" id="cd03880">
    <property type="entry name" value="M28_QC_like"/>
    <property type="match status" value="1"/>
</dbReference>
<dbReference type="OrthoDB" id="3907302at2759"/>
<evidence type="ECO:0000313" key="5">
    <source>
        <dbReference type="EMBL" id="KAF8912014.1"/>
    </source>
</evidence>
<proteinExistence type="inferred from homology"/>
<dbReference type="SUPFAM" id="SSF53187">
    <property type="entry name" value="Zn-dependent exopeptidases"/>
    <property type="match status" value="1"/>
</dbReference>
<dbReference type="Gene3D" id="3.40.630.10">
    <property type="entry name" value="Zn peptidases"/>
    <property type="match status" value="1"/>
</dbReference>
<keyword evidence="2" id="KW-0012">Acyltransferase</keyword>
<dbReference type="InterPro" id="IPR040234">
    <property type="entry name" value="QC/QCL"/>
</dbReference>
<comment type="caution">
    <text evidence="5">The sequence shown here is derived from an EMBL/GenBank/DDBJ whole genome shotgun (WGS) entry which is preliminary data.</text>
</comment>
<dbReference type="Proteomes" id="UP000724874">
    <property type="component" value="Unassembled WGS sequence"/>
</dbReference>
<organism evidence="5 6">
    <name type="scientific">Gymnopilus junonius</name>
    <name type="common">Spectacular rustgill mushroom</name>
    <name type="synonym">Gymnopilus spectabilis subsp. junonius</name>
    <dbReference type="NCBI Taxonomy" id="109634"/>
    <lineage>
        <taxon>Eukaryota</taxon>
        <taxon>Fungi</taxon>
        <taxon>Dikarya</taxon>
        <taxon>Basidiomycota</taxon>
        <taxon>Agaricomycotina</taxon>
        <taxon>Agaricomycetes</taxon>
        <taxon>Agaricomycetidae</taxon>
        <taxon>Agaricales</taxon>
        <taxon>Agaricineae</taxon>
        <taxon>Hymenogastraceae</taxon>
        <taxon>Gymnopilus</taxon>
    </lineage>
</organism>
<evidence type="ECO:0000256" key="2">
    <source>
        <dbReference type="ARBA" id="ARBA00023315"/>
    </source>
</evidence>
<keyword evidence="6" id="KW-1185">Reference proteome</keyword>
<keyword evidence="3" id="KW-0378">Hydrolase</keyword>
<dbReference type="GO" id="GO:0008233">
    <property type="term" value="F:peptidase activity"/>
    <property type="evidence" value="ECO:0007669"/>
    <property type="project" value="UniProtKB-KW"/>
</dbReference>
<dbReference type="PANTHER" id="PTHR12283:SF6">
    <property type="entry name" value="GLUTAMINYL-PEPTIDE CYCLOTRANSFERASE-RELATED"/>
    <property type="match status" value="1"/>
</dbReference>
<keyword evidence="3" id="KW-0479">Metal-binding</keyword>
<sequence length="405" mass="46263">MVLFTVVCPAYGSTVWRSFCLPLLLAAALLPSLTFQAATLDRRELEPLSSDDVSRLISASDPLKNLDHSNPTSHLSKILIPRPPDTENNTLVRNHIVSTLKGLKWHIELDEFTDRTPIGTKHFVNIIATKDPKASRRVALAAHFDSKYFPKYPENQFVGATDSAAPCAMMLDLAETLNSLLDQRRERFEQGIEEDDDVADTTLQLIFFDGEEAFVQWTDTDSIYGARHLATKWDTTYIAPHQRRRLQHVQSTELDGIEHLILLDLLGAPNPLIRSYFIDTAWLFDSLVSVEKRLGDSGVFEYANEKVWKSWFRPRTENNANYGYMGDDHVPFLHRGVSVLHLISEPFPRVWHTLGDDASVLDAWTLRRWNIMLRVFMSEYLHLKPRDVASRSESSETVRRSDSEL</sequence>
<dbReference type="PANTHER" id="PTHR12283">
    <property type="entry name" value="GLUTAMINYL-PEPTIDE CYCLOTRANSFERASE"/>
    <property type="match status" value="1"/>
</dbReference>
<dbReference type="EC" id="3.4.-.-" evidence="3"/>
<accession>A0A9P5P1X3</accession>
<comment type="similarity">
    <text evidence="3">Belongs to the peptidase M28 family.</text>
</comment>
<dbReference type="EMBL" id="JADNYJ010000003">
    <property type="protein sequence ID" value="KAF8912014.1"/>
    <property type="molecule type" value="Genomic_DNA"/>
</dbReference>
<keyword evidence="3" id="KW-0645">Protease</keyword>
<keyword evidence="3" id="KW-0862">Zinc</keyword>
<dbReference type="AlphaFoldDB" id="A0A9P5P1X3"/>
<dbReference type="FunFam" id="3.40.630.10:FF:000081">
    <property type="entry name" value="Peptide hydrolase"/>
    <property type="match status" value="1"/>
</dbReference>
<evidence type="ECO:0000256" key="1">
    <source>
        <dbReference type="ARBA" id="ARBA00022679"/>
    </source>
</evidence>
<dbReference type="GO" id="GO:0016603">
    <property type="term" value="F:glutaminyl-peptide cyclotransferase activity"/>
    <property type="evidence" value="ECO:0007669"/>
    <property type="project" value="InterPro"/>
</dbReference>
<evidence type="ECO:0000259" key="4">
    <source>
        <dbReference type="Pfam" id="PF04389"/>
    </source>
</evidence>
<gene>
    <name evidence="5" type="ORF">CPB84DRAFT_1701017</name>
</gene>
<dbReference type="Pfam" id="PF04389">
    <property type="entry name" value="Peptidase_M28"/>
    <property type="match status" value="1"/>
</dbReference>
<evidence type="ECO:0000256" key="3">
    <source>
        <dbReference type="RuleBase" id="RU361240"/>
    </source>
</evidence>
<dbReference type="GO" id="GO:0008270">
    <property type="term" value="F:zinc ion binding"/>
    <property type="evidence" value="ECO:0007669"/>
    <property type="project" value="TreeGrafter"/>
</dbReference>